<gene>
    <name evidence="1" type="ORF">WMSIL1_LOCUS15100</name>
</gene>
<accession>A0A564ZDJ4</accession>
<dbReference type="Proteomes" id="UP000321570">
    <property type="component" value="Unassembled WGS sequence"/>
</dbReference>
<organism evidence="1 2">
    <name type="scientific">Hymenolepis diminuta</name>
    <name type="common">Rat tapeworm</name>
    <dbReference type="NCBI Taxonomy" id="6216"/>
    <lineage>
        <taxon>Eukaryota</taxon>
        <taxon>Metazoa</taxon>
        <taxon>Spiralia</taxon>
        <taxon>Lophotrochozoa</taxon>
        <taxon>Platyhelminthes</taxon>
        <taxon>Cestoda</taxon>
        <taxon>Eucestoda</taxon>
        <taxon>Cyclophyllidea</taxon>
        <taxon>Hymenolepididae</taxon>
        <taxon>Hymenolepis</taxon>
    </lineage>
</organism>
<proteinExistence type="predicted"/>
<dbReference type="AlphaFoldDB" id="A0A564ZDJ4"/>
<name>A0A564ZDJ4_HYMDI</name>
<keyword evidence="2" id="KW-1185">Reference proteome</keyword>
<dbReference type="EMBL" id="CABIJS010000719">
    <property type="protein sequence ID" value="VUZ57565.1"/>
    <property type="molecule type" value="Genomic_DNA"/>
</dbReference>
<evidence type="ECO:0000313" key="2">
    <source>
        <dbReference type="Proteomes" id="UP000321570"/>
    </source>
</evidence>
<evidence type="ECO:0000313" key="1">
    <source>
        <dbReference type="EMBL" id="VUZ57565.1"/>
    </source>
</evidence>
<protein>
    <submittedName>
        <fullName evidence="1">Uncharacterized protein</fullName>
    </submittedName>
</protein>
<reference evidence="1 2" key="1">
    <citation type="submission" date="2019-07" db="EMBL/GenBank/DDBJ databases">
        <authorList>
            <person name="Jastrzebski P J."/>
            <person name="Paukszto L."/>
            <person name="Jastrzebski P J."/>
        </authorList>
    </citation>
    <scope>NUCLEOTIDE SEQUENCE [LARGE SCALE GENOMIC DNA]</scope>
    <source>
        <strain evidence="1 2">WMS-il1</strain>
    </source>
</reference>
<sequence>MIYDVEVAGYGFIEYSSNKMETFASPDRSIFEDLRVICLRREMLEEMIIIFPRSQYFF</sequence>